<protein>
    <submittedName>
        <fullName evidence="1">Uncharacterized protein</fullName>
    </submittedName>
</protein>
<keyword evidence="2" id="KW-1185">Reference proteome</keyword>
<evidence type="ECO:0000313" key="1">
    <source>
        <dbReference type="EMBL" id="KAK7388115.1"/>
    </source>
</evidence>
<dbReference type="PANTHER" id="PTHR33167:SF33">
    <property type="entry name" value="MYB-CC TYPE TRANSCRIPTION FACTOR LHEQLE-CONTAINING DOMAIN-CONTAINING PROTEIN"/>
    <property type="match status" value="1"/>
</dbReference>
<accession>A0AAN9S3L4</accession>
<dbReference type="Proteomes" id="UP001386955">
    <property type="component" value="Unassembled WGS sequence"/>
</dbReference>
<comment type="caution">
    <text evidence="1">The sequence shown here is derived from an EMBL/GenBank/DDBJ whole genome shotgun (WGS) entry which is preliminary data.</text>
</comment>
<dbReference type="AlphaFoldDB" id="A0AAN9S3L4"/>
<dbReference type="PANTHER" id="PTHR33167">
    <property type="entry name" value="TRANSCRIPTION FACTOR, PUTATIVE (DUF863)-RELATED"/>
    <property type="match status" value="1"/>
</dbReference>
<gene>
    <name evidence="1" type="ORF">VNO78_22920</name>
</gene>
<sequence length="452" mass="51853">MESQIPRMIVQHSRVEWFSSAKRFAAVNELSPSRFPRYIYSSTPHKYVSINLNYVPNPNEFNFKYFLDAMLGLQNIWCEKGMKTTVMGLVASAAFIIQPQTRILVGFTVSLFMLHTASVSQQCLIARTGTKNEYSINFLTTLVDSSKLAVGEVDVWEHYQNKHQRTGINKLQGTMDRMLERNNIESIKKTMQMHEDIFKHQVRELHRVYSVQKMLMDDLKKEIRQRKIWNHMNDINVSHPHSITQQLQTTQISHKPDFHVQNLREDLCSREKSICFSDIIQMQRGFDLERPVEEDIFTRGRGFDEGNSGPSSNTAFQSCKISTSSYDEEMEVDLTLSIGGSQVKNSHLSQLACSNSTNNEKTRKLNSSVSFKTDRTGECSDPTTPMSSSTVTFTQERKGPHWLSQVKAWDFNGFQRGFDLGLGETEVRDFGLKGRGKKERMITARTGITFSH</sequence>
<dbReference type="EMBL" id="JAYMYS010000006">
    <property type="protein sequence ID" value="KAK7388115.1"/>
    <property type="molecule type" value="Genomic_DNA"/>
</dbReference>
<reference evidence="1 2" key="1">
    <citation type="submission" date="2024-01" db="EMBL/GenBank/DDBJ databases">
        <title>The genomes of 5 underutilized Papilionoideae crops provide insights into root nodulation and disease resistanc.</title>
        <authorList>
            <person name="Jiang F."/>
        </authorList>
    </citation>
    <scope>NUCLEOTIDE SEQUENCE [LARGE SCALE GENOMIC DNA]</scope>
    <source>
        <strain evidence="1">DUOXIRENSHENG_FW03</strain>
        <tissue evidence="1">Leaves</tissue>
    </source>
</reference>
<proteinExistence type="predicted"/>
<evidence type="ECO:0000313" key="2">
    <source>
        <dbReference type="Proteomes" id="UP001386955"/>
    </source>
</evidence>
<organism evidence="1 2">
    <name type="scientific">Psophocarpus tetragonolobus</name>
    <name type="common">Winged bean</name>
    <name type="synonym">Dolichos tetragonolobus</name>
    <dbReference type="NCBI Taxonomy" id="3891"/>
    <lineage>
        <taxon>Eukaryota</taxon>
        <taxon>Viridiplantae</taxon>
        <taxon>Streptophyta</taxon>
        <taxon>Embryophyta</taxon>
        <taxon>Tracheophyta</taxon>
        <taxon>Spermatophyta</taxon>
        <taxon>Magnoliopsida</taxon>
        <taxon>eudicotyledons</taxon>
        <taxon>Gunneridae</taxon>
        <taxon>Pentapetalae</taxon>
        <taxon>rosids</taxon>
        <taxon>fabids</taxon>
        <taxon>Fabales</taxon>
        <taxon>Fabaceae</taxon>
        <taxon>Papilionoideae</taxon>
        <taxon>50 kb inversion clade</taxon>
        <taxon>NPAAA clade</taxon>
        <taxon>indigoferoid/millettioid clade</taxon>
        <taxon>Phaseoleae</taxon>
        <taxon>Psophocarpus</taxon>
    </lineage>
</organism>
<name>A0AAN9S3L4_PSOTE</name>